<comment type="catalytic activity">
    <reaction evidence="1">
        <text>Hydrolysis of alkylated DNA, releasing 3-methyladenine, 3-methylguanine, 7-methylguanine and 7-methyladenine.</text>
        <dbReference type="EC" id="3.2.2.21"/>
    </reaction>
</comment>
<dbReference type="GO" id="GO:0008725">
    <property type="term" value="F:DNA-3-methyladenine glycosylase activity"/>
    <property type="evidence" value="ECO:0007669"/>
    <property type="project" value="TreeGrafter"/>
</dbReference>
<dbReference type="Gene3D" id="1.10.1670.40">
    <property type="match status" value="1"/>
</dbReference>
<dbReference type="AlphaFoldDB" id="A0A4S4BJ03"/>
<proteinExistence type="inferred from homology"/>
<dbReference type="EC" id="3.2.2.21" evidence="3"/>
<dbReference type="OrthoDB" id="9785929at2"/>
<dbReference type="SMART" id="SM00478">
    <property type="entry name" value="ENDO3c"/>
    <property type="match status" value="1"/>
</dbReference>
<dbReference type="RefSeq" id="WP_136372514.1">
    <property type="nucleotide sequence ID" value="NZ_SSOB01000039.1"/>
</dbReference>
<dbReference type="CDD" id="cd00056">
    <property type="entry name" value="ENDO3c"/>
    <property type="match status" value="1"/>
</dbReference>
<dbReference type="FunFam" id="1.10.340.30:FF:000004">
    <property type="entry name" value="DNA-3-methyladenine glycosylase II"/>
    <property type="match status" value="1"/>
</dbReference>
<gene>
    <name evidence="7" type="ORF">E6C55_24790</name>
</gene>
<comment type="similarity">
    <text evidence="2">Belongs to the alkylbase DNA glycosidase AlkA family.</text>
</comment>
<dbReference type="GO" id="GO:0032131">
    <property type="term" value="F:alkylated DNA binding"/>
    <property type="evidence" value="ECO:0007669"/>
    <property type="project" value="TreeGrafter"/>
</dbReference>
<feature type="domain" description="HhH-GPD" evidence="6">
    <location>
        <begin position="49"/>
        <end position="203"/>
    </location>
</feature>
<evidence type="ECO:0000256" key="4">
    <source>
        <dbReference type="ARBA" id="ARBA00022763"/>
    </source>
</evidence>
<dbReference type="PANTHER" id="PTHR43003:SF5">
    <property type="entry name" value="DNA-3-METHYLADENINE GLYCOSYLASE"/>
    <property type="match status" value="1"/>
</dbReference>
<dbReference type="EMBL" id="SSOB01000039">
    <property type="protein sequence ID" value="THF74617.1"/>
    <property type="molecule type" value="Genomic_DNA"/>
</dbReference>
<keyword evidence="5" id="KW-0234">DNA repair</keyword>
<dbReference type="InterPro" id="IPR011257">
    <property type="entry name" value="DNA_glycosylase"/>
</dbReference>
<keyword evidence="8" id="KW-1185">Reference proteome</keyword>
<evidence type="ECO:0000256" key="2">
    <source>
        <dbReference type="ARBA" id="ARBA00010817"/>
    </source>
</evidence>
<dbReference type="InterPro" id="IPR051912">
    <property type="entry name" value="Alkylbase_DNA_Glycosylase/TA"/>
</dbReference>
<keyword evidence="4" id="KW-0227">DNA damage</keyword>
<dbReference type="GO" id="GO:0006307">
    <property type="term" value="P:DNA alkylation repair"/>
    <property type="evidence" value="ECO:0007669"/>
    <property type="project" value="TreeGrafter"/>
</dbReference>
<dbReference type="PANTHER" id="PTHR43003">
    <property type="entry name" value="DNA-3-METHYLADENINE GLYCOSYLASE"/>
    <property type="match status" value="1"/>
</dbReference>
<dbReference type="Pfam" id="PF00730">
    <property type="entry name" value="HhH-GPD"/>
    <property type="match status" value="1"/>
</dbReference>
<comment type="caution">
    <text evidence="7">The sequence shown here is derived from an EMBL/GenBank/DDBJ whole genome shotgun (WGS) entry which is preliminary data.</text>
</comment>
<dbReference type="GO" id="GO:0032993">
    <property type="term" value="C:protein-DNA complex"/>
    <property type="evidence" value="ECO:0007669"/>
    <property type="project" value="TreeGrafter"/>
</dbReference>
<name>A0A4S4BJ03_9BACL</name>
<dbReference type="InterPro" id="IPR003265">
    <property type="entry name" value="HhH-GPD_domain"/>
</dbReference>
<evidence type="ECO:0000256" key="1">
    <source>
        <dbReference type="ARBA" id="ARBA00000086"/>
    </source>
</evidence>
<dbReference type="SUPFAM" id="SSF48150">
    <property type="entry name" value="DNA-glycosylase"/>
    <property type="match status" value="1"/>
</dbReference>
<evidence type="ECO:0000313" key="8">
    <source>
        <dbReference type="Proteomes" id="UP000310636"/>
    </source>
</evidence>
<dbReference type="GO" id="GO:0043916">
    <property type="term" value="F:DNA-7-methylguanine glycosylase activity"/>
    <property type="evidence" value="ECO:0007669"/>
    <property type="project" value="TreeGrafter"/>
</dbReference>
<evidence type="ECO:0000313" key="7">
    <source>
        <dbReference type="EMBL" id="THF74617.1"/>
    </source>
</evidence>
<evidence type="ECO:0000259" key="6">
    <source>
        <dbReference type="SMART" id="SM00478"/>
    </source>
</evidence>
<evidence type="ECO:0000256" key="3">
    <source>
        <dbReference type="ARBA" id="ARBA00012000"/>
    </source>
</evidence>
<evidence type="ECO:0000256" key="5">
    <source>
        <dbReference type="ARBA" id="ARBA00023204"/>
    </source>
</evidence>
<sequence length="213" mass="23429">MTTIYVYGQEEIDYLSAADPVLGAAIRAVGKVERKVTPDPFVALVDSIVSQLISNKAAEAIWNRLIAKFGELTPEKLAAAAPEEVKSCGTTMKKAEAIVELARKITAGELGVERLQEMEDEQVVDYLMALKGVGRWTAEMVLIFSLQRPDVVSWGDVAIRRGVMKLHGLESLTKERFDELTKPYSPHGTVASLYLWAIAHLPEAAFRPEAMGE</sequence>
<reference evidence="7 8" key="1">
    <citation type="submission" date="2019-04" db="EMBL/GenBank/DDBJ databases">
        <title>Cohnella sp. nov. isolated from preserved vegetables.</title>
        <authorList>
            <person name="Lin S.-Y."/>
            <person name="Hung M.-H."/>
            <person name="Young C.-C."/>
        </authorList>
    </citation>
    <scope>NUCLEOTIDE SEQUENCE [LARGE SCALE GENOMIC DNA]</scope>
    <source>
        <strain evidence="7 8">CC-MHH1044</strain>
    </source>
</reference>
<organism evidence="7 8">
    <name type="scientific">Cohnella fermenti</name>
    <dbReference type="NCBI Taxonomy" id="2565925"/>
    <lineage>
        <taxon>Bacteria</taxon>
        <taxon>Bacillati</taxon>
        <taxon>Bacillota</taxon>
        <taxon>Bacilli</taxon>
        <taxon>Bacillales</taxon>
        <taxon>Paenibacillaceae</taxon>
        <taxon>Cohnella</taxon>
    </lineage>
</organism>
<dbReference type="Proteomes" id="UP000310636">
    <property type="component" value="Unassembled WGS sequence"/>
</dbReference>
<dbReference type="GO" id="GO:0006285">
    <property type="term" value="P:base-excision repair, AP site formation"/>
    <property type="evidence" value="ECO:0007669"/>
    <property type="project" value="TreeGrafter"/>
</dbReference>
<dbReference type="Gene3D" id="1.10.340.30">
    <property type="entry name" value="Hypothetical protein, domain 2"/>
    <property type="match status" value="1"/>
</dbReference>
<protein>
    <recommendedName>
        <fullName evidence="3">DNA-3-methyladenine glycosylase II</fullName>
        <ecNumber evidence="3">3.2.2.21</ecNumber>
    </recommendedName>
</protein>
<dbReference type="GO" id="GO:0005737">
    <property type="term" value="C:cytoplasm"/>
    <property type="evidence" value="ECO:0007669"/>
    <property type="project" value="TreeGrafter"/>
</dbReference>
<accession>A0A4S4BJ03</accession>